<reference evidence="3 4" key="2">
    <citation type="submission" date="2017-09" db="EMBL/GenBank/DDBJ databases">
        <title>Extensive intraspecific genome diversity in a model arbuscular mycorrhizal fungus.</title>
        <authorList>
            <person name="Chen E.C."/>
            <person name="Morin E."/>
            <person name="Beaudet D."/>
            <person name="Noel J."/>
            <person name="Ndikumana S."/>
            <person name="Charron P."/>
            <person name="St-Onge C."/>
            <person name="Giorgi J."/>
            <person name="Grigoriev I.V."/>
            <person name="Roux C."/>
            <person name="Martin F.M."/>
            <person name="Corradi N."/>
        </authorList>
    </citation>
    <scope>NUCLEOTIDE SEQUENCE [LARGE SCALE GENOMIC DNA]</scope>
    <source>
        <strain evidence="3 4">A5</strain>
    </source>
</reference>
<evidence type="ECO:0000256" key="1">
    <source>
        <dbReference type="SAM" id="SignalP"/>
    </source>
</evidence>
<dbReference type="GO" id="GO:0006260">
    <property type="term" value="P:DNA replication"/>
    <property type="evidence" value="ECO:0007669"/>
    <property type="project" value="InterPro"/>
</dbReference>
<gene>
    <name evidence="3" type="ORF">RhiirA5_382000</name>
</gene>
<dbReference type="Proteomes" id="UP000232722">
    <property type="component" value="Unassembled WGS sequence"/>
</dbReference>
<dbReference type="GO" id="GO:0003688">
    <property type="term" value="F:DNA replication origin binding"/>
    <property type="evidence" value="ECO:0007669"/>
    <property type="project" value="InterPro"/>
</dbReference>
<dbReference type="InterPro" id="IPR027417">
    <property type="entry name" value="P-loop_NTPase"/>
</dbReference>
<comment type="caution">
    <text evidence="3">The sequence shown here is derived from an EMBL/GenBank/DDBJ whole genome shotgun (WGS) entry which is preliminary data.</text>
</comment>
<evidence type="ECO:0000313" key="4">
    <source>
        <dbReference type="Proteomes" id="UP000232722"/>
    </source>
</evidence>
<protein>
    <recommendedName>
        <fullName evidence="2">Replication origin-binding protein domain-containing protein</fullName>
    </recommendedName>
</protein>
<dbReference type="Pfam" id="PF02399">
    <property type="entry name" value="Herpes_ori_bp"/>
    <property type="match status" value="1"/>
</dbReference>
<dbReference type="InterPro" id="IPR003450">
    <property type="entry name" value="Replication_origin-bd"/>
</dbReference>
<dbReference type="AlphaFoldDB" id="A0A2N0P2L6"/>
<evidence type="ECO:0000313" key="3">
    <source>
        <dbReference type="EMBL" id="PKC01069.1"/>
    </source>
</evidence>
<dbReference type="SUPFAM" id="SSF52540">
    <property type="entry name" value="P-loop containing nucleoside triphosphate hydrolases"/>
    <property type="match status" value="1"/>
</dbReference>
<dbReference type="VEuPathDB" id="FungiDB:RhiirA1_389798"/>
<feature type="chain" id="PRO_5014916339" description="Replication origin-binding protein domain-containing protein" evidence="1">
    <location>
        <begin position="23"/>
        <end position="710"/>
    </location>
</feature>
<reference evidence="3 4" key="1">
    <citation type="submission" date="2016-04" db="EMBL/GenBank/DDBJ databases">
        <title>Genome analyses suggest a sexual origin of heterokaryosis in a supposedly ancient asexual fungus.</title>
        <authorList>
            <person name="Ropars J."/>
            <person name="Sedzielewska K."/>
            <person name="Noel J."/>
            <person name="Charron P."/>
            <person name="Farinelli L."/>
            <person name="Marton T."/>
            <person name="Kruger M."/>
            <person name="Pelin A."/>
            <person name="Brachmann A."/>
            <person name="Corradi N."/>
        </authorList>
    </citation>
    <scope>NUCLEOTIDE SEQUENCE [LARGE SCALE GENOMIC DNA]</scope>
    <source>
        <strain evidence="3 4">A5</strain>
    </source>
</reference>
<feature type="signal peptide" evidence="1">
    <location>
        <begin position="1"/>
        <end position="22"/>
    </location>
</feature>
<accession>A0A2N0P2L6</accession>
<dbReference type="EMBL" id="LLXJ01001706">
    <property type="protein sequence ID" value="PKC01069.1"/>
    <property type="molecule type" value="Genomic_DNA"/>
</dbReference>
<name>A0A2N0P2L6_9GLOM</name>
<dbReference type="GO" id="GO:0005524">
    <property type="term" value="F:ATP binding"/>
    <property type="evidence" value="ECO:0007669"/>
    <property type="project" value="InterPro"/>
</dbReference>
<dbReference type="VEuPathDB" id="FungiDB:RhiirFUN_012457"/>
<proteinExistence type="predicted"/>
<sequence>MRILTLGLLTLLAFRLLRLSSCEVLGPDSFILRMEAEGFMHFHDVDALERFVTSAPSGRQVFHEYIRKGQLQKIKLDLDGNEARLAKYPDPLLIADSAPSDASAAARLVITSHRLPVWRDMTRLTGSPIRHDDIFIANSSNRSKWSVHIILLTFFVNSAAKVRKFTDNLLQLPFLQHFRASGILDEGVNKNIQNFHLAGFHKRSDPSRVKVIRTSHSWCDSLITFIEPGDVELYPYLKSSAAPVPVKVPDSPSAQDLDQVVKLVVKRFPFLAFHGCVAGRDDYDHLYPSLCDVCNSGSKYTSDNMYSVWRGAAYYLHCYRASDTAEPIKIFEVSAKKLKPPSRAALLAARLSSQSSRRGLYLWTSPSLALPPIPLRFMRMSDLKTWDGSPATVLILSGRHSLAHGQKALFVGFELYLDHASVSFSLCANPSLIISPESLYKIDSSGYDVIVLDEFKTITQNFSGLTMRKPALCHNIYKSLLHDASLVLALDVSLDTSGVTHLQDLALIGSENSCVHWNRYLRNQREARFYISNNRWNSELLGSLESGLKVYIPMFSSPETALALHQKLESLGFRGHCFTKLLSEVEKKETFADINSAVRGLDYLIATPVMTCGINITVAGFDVAFAHFRTNAGIFFYSAYQMLYRVQILCSQHVHILTDLRRDSLPVFCEDLLAFIAHCCNYTKFPKLEEAHCERILTTDGHFVLKLCPA</sequence>
<keyword evidence="1" id="KW-0732">Signal</keyword>
<feature type="domain" description="Replication origin-binding protein" evidence="2">
    <location>
        <begin position="392"/>
        <end position="504"/>
    </location>
</feature>
<organism evidence="3 4">
    <name type="scientific">Rhizophagus irregularis</name>
    <dbReference type="NCBI Taxonomy" id="588596"/>
    <lineage>
        <taxon>Eukaryota</taxon>
        <taxon>Fungi</taxon>
        <taxon>Fungi incertae sedis</taxon>
        <taxon>Mucoromycota</taxon>
        <taxon>Glomeromycotina</taxon>
        <taxon>Glomeromycetes</taxon>
        <taxon>Glomerales</taxon>
        <taxon>Glomeraceae</taxon>
        <taxon>Rhizophagus</taxon>
    </lineage>
</organism>
<evidence type="ECO:0000259" key="2">
    <source>
        <dbReference type="Pfam" id="PF02399"/>
    </source>
</evidence>